<evidence type="ECO:0000259" key="3">
    <source>
        <dbReference type="Pfam" id="PF26616"/>
    </source>
</evidence>
<sequence length="530" mass="60082">MAHTIIPSAFAESYYAFEKYPLKLVLRESYGALESRTIRRRLLERAPDLFVADPDTLIRVKDVTDDGKAAKTNLCSDDDLKRWLGDNSFPDPLNPAARCGEIATKKDPRCRFISLVNDSVTFPLKITLKSLQRLLSYHQVSPVFLDFLDVYGSPSAVDRELRFSSFRTETCLVDAEAGSIVDGLRRSGRRYQMCYNLKSVVEKGSTEQSWKIRQSAFHHQFDVGTGTQLWIFGDPHEAIKERIANSISDQRNHLSKFGSISSSFKTSLDVHLDIGRWSMTGWRKHIASLEERVEKLKSDFFFMDQQSPVDTDPLLVVQEYEDKTNETIMALESNADNLESLSRFYADLVHDENFPAIEQGACTKAVKKACSQIRELVYETRMQVRRANILVKTIADRKTILIQSKAASRAEGLSASMWRQAESSAYETIAMRAITVVTLLYLPPTFVSTLFSTDIVKYQGDDGPFGAEMFSGMALQRWLQVSLPLMLITFVATFGWVWFDGLKIKAKAKSLEEVFPDVFRNVKNSGLTRL</sequence>
<keyword evidence="2" id="KW-0472">Membrane</keyword>
<feature type="coiled-coil region" evidence="1">
    <location>
        <begin position="279"/>
        <end position="341"/>
    </location>
</feature>
<evidence type="ECO:0000256" key="2">
    <source>
        <dbReference type="SAM" id="Phobius"/>
    </source>
</evidence>
<dbReference type="InterPro" id="IPR058257">
    <property type="entry name" value="CorA-like_dom"/>
</dbReference>
<evidence type="ECO:0000313" key="4">
    <source>
        <dbReference type="EMBL" id="KAK8001157.1"/>
    </source>
</evidence>
<accession>A0ABR1R6K5</accession>
<keyword evidence="1" id="KW-0175">Coiled coil</keyword>
<evidence type="ECO:0000313" key="5">
    <source>
        <dbReference type="Proteomes" id="UP001396898"/>
    </source>
</evidence>
<keyword evidence="2" id="KW-1133">Transmembrane helix</keyword>
<gene>
    <name evidence="4" type="ORF">PG991_013379</name>
</gene>
<keyword evidence="2" id="KW-0812">Transmembrane</keyword>
<feature type="domain" description="CorA-like transporter" evidence="3">
    <location>
        <begin position="12"/>
        <end position="297"/>
    </location>
</feature>
<reference evidence="4 5" key="1">
    <citation type="submission" date="2023-01" db="EMBL/GenBank/DDBJ databases">
        <title>Analysis of 21 Apiospora genomes using comparative genomics revels a genus with tremendous synthesis potential of carbohydrate active enzymes and secondary metabolites.</title>
        <authorList>
            <person name="Sorensen T."/>
        </authorList>
    </citation>
    <scope>NUCLEOTIDE SEQUENCE [LARGE SCALE GENOMIC DNA]</scope>
    <source>
        <strain evidence="4 5">CBS 20057</strain>
    </source>
</reference>
<dbReference type="Proteomes" id="UP001396898">
    <property type="component" value="Unassembled WGS sequence"/>
</dbReference>
<comment type="caution">
    <text evidence="4">The sequence shown here is derived from an EMBL/GenBank/DDBJ whole genome shotgun (WGS) entry which is preliminary data.</text>
</comment>
<organism evidence="4 5">
    <name type="scientific">Apiospora marii</name>
    <dbReference type="NCBI Taxonomy" id="335849"/>
    <lineage>
        <taxon>Eukaryota</taxon>
        <taxon>Fungi</taxon>
        <taxon>Dikarya</taxon>
        <taxon>Ascomycota</taxon>
        <taxon>Pezizomycotina</taxon>
        <taxon>Sordariomycetes</taxon>
        <taxon>Xylariomycetidae</taxon>
        <taxon>Amphisphaeriales</taxon>
        <taxon>Apiosporaceae</taxon>
        <taxon>Apiospora</taxon>
    </lineage>
</organism>
<keyword evidence="5" id="KW-1185">Reference proteome</keyword>
<name>A0ABR1R6K5_9PEZI</name>
<evidence type="ECO:0000256" key="1">
    <source>
        <dbReference type="SAM" id="Coils"/>
    </source>
</evidence>
<proteinExistence type="predicted"/>
<dbReference type="EMBL" id="JAQQWI010000018">
    <property type="protein sequence ID" value="KAK8001157.1"/>
    <property type="molecule type" value="Genomic_DNA"/>
</dbReference>
<dbReference type="Pfam" id="PF26616">
    <property type="entry name" value="CorA-like"/>
    <property type="match status" value="1"/>
</dbReference>
<protein>
    <recommendedName>
        <fullName evidence="3">CorA-like transporter domain-containing protein</fullName>
    </recommendedName>
</protein>
<feature type="transmembrane region" description="Helical" evidence="2">
    <location>
        <begin position="478"/>
        <end position="499"/>
    </location>
</feature>
<dbReference type="Gene3D" id="1.20.58.340">
    <property type="entry name" value="Magnesium transport protein CorA, transmembrane region"/>
    <property type="match status" value="1"/>
</dbReference>